<dbReference type="Pfam" id="PF15444">
    <property type="entry name" value="TMEM247"/>
    <property type="match status" value="3"/>
</dbReference>
<dbReference type="PANTHER" id="PTHR36691:SF1">
    <property type="entry name" value="TRANSMEMBRANE PROTEIN 247"/>
    <property type="match status" value="1"/>
</dbReference>
<evidence type="ECO:0000256" key="2">
    <source>
        <dbReference type="SAM" id="Phobius"/>
    </source>
</evidence>
<dbReference type="PANTHER" id="PTHR36691">
    <property type="entry name" value="TRANSMEMBRANE PROTEIN 247"/>
    <property type="match status" value="1"/>
</dbReference>
<dbReference type="KEGG" id="tsr:106547760"/>
<accession>A0A6I9Y686</accession>
<feature type="transmembrane region" description="Helical" evidence="2">
    <location>
        <begin position="408"/>
        <end position="424"/>
    </location>
</feature>
<feature type="compositionally biased region" description="Basic and acidic residues" evidence="1">
    <location>
        <begin position="157"/>
        <end position="186"/>
    </location>
</feature>
<evidence type="ECO:0000313" key="4">
    <source>
        <dbReference type="RefSeq" id="XP_013920488.1"/>
    </source>
</evidence>
<evidence type="ECO:0000256" key="1">
    <source>
        <dbReference type="SAM" id="MobiDB-lite"/>
    </source>
</evidence>
<evidence type="ECO:0000313" key="3">
    <source>
        <dbReference type="Proteomes" id="UP000504617"/>
    </source>
</evidence>
<dbReference type="GO" id="GO:0005783">
    <property type="term" value="C:endoplasmic reticulum"/>
    <property type="evidence" value="ECO:0007669"/>
    <property type="project" value="TreeGrafter"/>
</dbReference>
<keyword evidence="3" id="KW-1185">Reference proteome</keyword>
<dbReference type="AlphaFoldDB" id="A0A6I9Y686"/>
<keyword evidence="2" id="KW-1133">Transmembrane helix</keyword>
<feature type="region of interest" description="Disordered" evidence="1">
    <location>
        <begin position="157"/>
        <end position="191"/>
    </location>
</feature>
<keyword evidence="2 4" id="KW-0812">Transmembrane</keyword>
<feature type="compositionally biased region" description="Basic and acidic residues" evidence="1">
    <location>
        <begin position="329"/>
        <end position="345"/>
    </location>
</feature>
<dbReference type="Proteomes" id="UP000504617">
    <property type="component" value="Unplaced"/>
</dbReference>
<feature type="region of interest" description="Disordered" evidence="1">
    <location>
        <begin position="329"/>
        <end position="364"/>
    </location>
</feature>
<dbReference type="OrthoDB" id="9427125at2759"/>
<dbReference type="GeneID" id="106547760"/>
<feature type="compositionally biased region" description="Basic and acidic residues" evidence="1">
    <location>
        <begin position="96"/>
        <end position="111"/>
    </location>
</feature>
<organism evidence="3 4">
    <name type="scientific">Thamnophis sirtalis</name>
    <dbReference type="NCBI Taxonomy" id="35019"/>
    <lineage>
        <taxon>Eukaryota</taxon>
        <taxon>Metazoa</taxon>
        <taxon>Chordata</taxon>
        <taxon>Craniata</taxon>
        <taxon>Vertebrata</taxon>
        <taxon>Euteleostomi</taxon>
        <taxon>Lepidosauria</taxon>
        <taxon>Squamata</taxon>
        <taxon>Bifurcata</taxon>
        <taxon>Unidentata</taxon>
        <taxon>Episquamata</taxon>
        <taxon>Toxicofera</taxon>
        <taxon>Serpentes</taxon>
        <taxon>Colubroidea</taxon>
        <taxon>Colubridae</taxon>
        <taxon>Natricinae</taxon>
        <taxon>Thamnophis</taxon>
    </lineage>
</organism>
<name>A0A6I9Y686_9SAUR</name>
<keyword evidence="2" id="KW-0472">Membrane</keyword>
<proteinExistence type="predicted"/>
<dbReference type="CTD" id="388946"/>
<sequence>MPVCPANLSVMTDNLANGDQQMLLETLQQIEIINCPLPLEAVVKKEKNVCKDDKYDYAEEQEQRKARHTQTHETDSEIERMRLDFELTVLKRQHEENDKQRLHEEKMEHIRQGSPSRSGAHMEEEQFGGKLDPITEIELEKLRMEFELAKLKHISEENERQRQHEQKLYEEKEKQRQHEEKMEQMRQRQGNLQIVSQRVSGCAPAEATAETASVAFAELGKMRIELQLALDVYRPEMKEKKLSGEQNGHQESPKCEQQLETTSEVKKADMPPEQQNDGVTEHLGLQVPRIVVNGAESQWSSSRLDLAIETELEKRRMEFELTRLRYEHEENERQRQHEQKMEQLRQQRQHKEKMEEMRLQAPSGQVSGGGHHFLLPHDPLTLFLYCFIFIHLIYIAKELIFFFFKKHGMFAIGAVLIFAIKIFWN</sequence>
<dbReference type="RefSeq" id="XP_013920488.1">
    <property type="nucleotide sequence ID" value="XM_014065013.1"/>
</dbReference>
<feature type="region of interest" description="Disordered" evidence="1">
    <location>
        <begin position="96"/>
        <end position="126"/>
    </location>
</feature>
<feature type="region of interest" description="Disordered" evidence="1">
    <location>
        <begin position="239"/>
        <end position="262"/>
    </location>
</feature>
<feature type="transmembrane region" description="Helical" evidence="2">
    <location>
        <begin position="380"/>
        <end position="396"/>
    </location>
</feature>
<dbReference type="InterPro" id="IPR029200">
    <property type="entry name" value="TMEM247"/>
</dbReference>
<protein>
    <submittedName>
        <fullName evidence="4">Transmembrane protein 247</fullName>
    </submittedName>
</protein>
<reference evidence="4" key="1">
    <citation type="submission" date="2025-08" db="UniProtKB">
        <authorList>
            <consortium name="RefSeq"/>
        </authorList>
    </citation>
    <scope>IDENTIFICATION</scope>
    <source>
        <tissue evidence="4">Skeletal muscle</tissue>
    </source>
</reference>
<gene>
    <name evidence="4" type="primary">TMEM247</name>
</gene>